<protein>
    <submittedName>
        <fullName evidence="1">Uncharacterized protein</fullName>
    </submittedName>
</protein>
<proteinExistence type="predicted"/>
<feature type="non-terminal residue" evidence="1">
    <location>
        <position position="1"/>
    </location>
</feature>
<sequence length="59" mass="6901">FKDMDWKCLSECGVPVPEEILSRIDSMSELHYADEHQLSGLCSSIDLKELNTQEWLDEW</sequence>
<dbReference type="EMBL" id="FJ046295">
    <property type="protein sequence ID" value="AFG48003.1"/>
    <property type="molecule type" value="Genomic_DNA"/>
</dbReference>
<evidence type="ECO:0000313" key="1">
    <source>
        <dbReference type="EMBL" id="AFG48003.1"/>
    </source>
</evidence>
<organism evidence="1">
    <name type="scientific">Pinus taeda</name>
    <name type="common">Loblolly pine</name>
    <dbReference type="NCBI Taxonomy" id="3352"/>
    <lineage>
        <taxon>Eukaryota</taxon>
        <taxon>Viridiplantae</taxon>
        <taxon>Streptophyta</taxon>
        <taxon>Embryophyta</taxon>
        <taxon>Tracheophyta</taxon>
        <taxon>Spermatophyta</taxon>
        <taxon>Pinopsida</taxon>
        <taxon>Pinidae</taxon>
        <taxon>Conifers I</taxon>
        <taxon>Pinales</taxon>
        <taxon>Pinaceae</taxon>
        <taxon>Pinus</taxon>
        <taxon>Pinus subgen. Pinus</taxon>
    </lineage>
</organism>
<dbReference type="AlphaFoldDB" id="H9VE10"/>
<reference evidence="1" key="1">
    <citation type="submission" date="2008-08" db="EMBL/GenBank/DDBJ databases">
        <title>Nucleotide Diversity and Divergence in the Loblolly Pine Gene Space.</title>
        <authorList>
            <person name="Neale D.B."/>
            <person name="Wegrzyn J.L."/>
            <person name="Lee J.M."/>
            <person name="Eckert A.J."/>
            <person name="Liechty J.D."/>
            <person name="Stevens K.A."/>
            <person name="Langley C.H."/>
        </authorList>
    </citation>
    <scope>NUCLEOTIDE SEQUENCE</scope>
    <source>
        <strain evidence="1">6081</strain>
        <tissue evidence="1">Megagametophyte</tissue>
    </source>
</reference>
<gene>
    <name evidence="1" type="ORF">0_11389_01</name>
</gene>
<name>H9VE10_PINTA</name>
<accession>H9VE10</accession>